<dbReference type="Proteomes" id="UP000528608">
    <property type="component" value="Unassembled WGS sequence"/>
</dbReference>
<name>A0A7W8BF66_STREU</name>
<proteinExistence type="predicted"/>
<gene>
    <name evidence="2" type="ORF">FHS36_003786</name>
</gene>
<organism evidence="2 3">
    <name type="scientific">Streptomyces eurocidicus</name>
    <name type="common">Streptoverticillium eurocidicus</name>
    <dbReference type="NCBI Taxonomy" id="66423"/>
    <lineage>
        <taxon>Bacteria</taxon>
        <taxon>Bacillati</taxon>
        <taxon>Actinomycetota</taxon>
        <taxon>Actinomycetes</taxon>
        <taxon>Kitasatosporales</taxon>
        <taxon>Streptomycetaceae</taxon>
        <taxon>Streptomyces</taxon>
    </lineage>
</organism>
<accession>A0A7W8BF66</accession>
<feature type="compositionally biased region" description="Basic residues" evidence="1">
    <location>
        <begin position="37"/>
        <end position="51"/>
    </location>
</feature>
<evidence type="ECO:0000256" key="1">
    <source>
        <dbReference type="SAM" id="MobiDB-lite"/>
    </source>
</evidence>
<reference evidence="2 3" key="1">
    <citation type="submission" date="2020-08" db="EMBL/GenBank/DDBJ databases">
        <title>Genomic Encyclopedia of Type Strains, Phase III (KMG-III): the genomes of soil and plant-associated and newly described type strains.</title>
        <authorList>
            <person name="Whitman W."/>
        </authorList>
    </citation>
    <scope>NUCLEOTIDE SEQUENCE [LARGE SCALE GENOMIC DNA]</scope>
    <source>
        <strain evidence="2 3">CECT 3259</strain>
    </source>
</reference>
<dbReference type="AlphaFoldDB" id="A0A7W8BF66"/>
<evidence type="ECO:0000313" key="2">
    <source>
        <dbReference type="EMBL" id="MBB5120344.1"/>
    </source>
</evidence>
<evidence type="ECO:0000313" key="3">
    <source>
        <dbReference type="Proteomes" id="UP000528608"/>
    </source>
</evidence>
<dbReference type="EMBL" id="JACHJF010000011">
    <property type="protein sequence ID" value="MBB5120344.1"/>
    <property type="molecule type" value="Genomic_DNA"/>
</dbReference>
<protein>
    <submittedName>
        <fullName evidence="2">Uncharacterized protein</fullName>
    </submittedName>
</protein>
<sequence length="51" mass="5538">MMGNPPYGQWLADHPGIAPGTFTEAATAADGIVVNGHRQRRRRPGRRSPRG</sequence>
<feature type="region of interest" description="Disordered" evidence="1">
    <location>
        <begin position="28"/>
        <end position="51"/>
    </location>
</feature>
<comment type="caution">
    <text evidence="2">The sequence shown here is derived from an EMBL/GenBank/DDBJ whole genome shotgun (WGS) entry which is preliminary data.</text>
</comment>